<proteinExistence type="inferred from homology"/>
<feature type="transmembrane region" description="Helical" evidence="3">
    <location>
        <begin position="7"/>
        <end position="30"/>
    </location>
</feature>
<evidence type="ECO:0000256" key="3">
    <source>
        <dbReference type="SAM" id="Phobius"/>
    </source>
</evidence>
<feature type="domain" description="Fibronectin type III-like" evidence="4">
    <location>
        <begin position="418"/>
        <end position="496"/>
    </location>
</feature>
<dbReference type="EMBL" id="DVHK01000075">
    <property type="protein sequence ID" value="HIR67036.1"/>
    <property type="molecule type" value="Genomic_DNA"/>
</dbReference>
<dbReference type="Gene3D" id="2.60.40.10">
    <property type="entry name" value="Immunoglobulins"/>
    <property type="match status" value="1"/>
</dbReference>
<dbReference type="InterPro" id="IPR017853">
    <property type="entry name" value="GH"/>
</dbReference>
<evidence type="ECO:0000259" key="4">
    <source>
        <dbReference type="SMART" id="SM01217"/>
    </source>
</evidence>
<dbReference type="SMART" id="SM01217">
    <property type="entry name" value="Fn3_like"/>
    <property type="match status" value="1"/>
</dbReference>
<evidence type="ECO:0000256" key="2">
    <source>
        <dbReference type="ARBA" id="ARBA00022801"/>
    </source>
</evidence>
<dbReference type="InterPro" id="IPR050288">
    <property type="entry name" value="Cellulose_deg_GH3"/>
</dbReference>
<reference evidence="5" key="2">
    <citation type="journal article" date="2021" name="PeerJ">
        <title>Extensive microbial diversity within the chicken gut microbiome revealed by metagenomics and culture.</title>
        <authorList>
            <person name="Gilroy R."/>
            <person name="Ravi A."/>
            <person name="Getino M."/>
            <person name="Pursley I."/>
            <person name="Horton D.L."/>
            <person name="Alikhan N.F."/>
            <person name="Baker D."/>
            <person name="Gharbi K."/>
            <person name="Hall N."/>
            <person name="Watson M."/>
            <person name="Adriaenssens E.M."/>
            <person name="Foster-Nyarko E."/>
            <person name="Jarju S."/>
            <person name="Secka A."/>
            <person name="Antonio M."/>
            <person name="Oren A."/>
            <person name="Chaudhuri R.R."/>
            <person name="La Ragione R."/>
            <person name="Hildebrand F."/>
            <person name="Pallen M.J."/>
        </authorList>
    </citation>
    <scope>NUCLEOTIDE SEQUENCE</scope>
    <source>
        <strain evidence="5">ChiW16-3235</strain>
    </source>
</reference>
<protein>
    <submittedName>
        <fullName evidence="5">Fibronectin type III-like domain-contianing protein</fullName>
    </submittedName>
</protein>
<dbReference type="SUPFAM" id="SSF51445">
    <property type="entry name" value="(Trans)glycosidases"/>
    <property type="match status" value="1"/>
</dbReference>
<dbReference type="Pfam" id="PF01915">
    <property type="entry name" value="Glyco_hydro_3_C"/>
    <property type="match status" value="1"/>
</dbReference>
<dbReference type="PANTHER" id="PTHR42715">
    <property type="entry name" value="BETA-GLUCOSIDASE"/>
    <property type="match status" value="1"/>
</dbReference>
<dbReference type="GO" id="GO:0005975">
    <property type="term" value="P:carbohydrate metabolic process"/>
    <property type="evidence" value="ECO:0007669"/>
    <property type="project" value="InterPro"/>
</dbReference>
<comment type="similarity">
    <text evidence="1">Belongs to the glycosyl hydrolase 3 family.</text>
</comment>
<sequence>MKKAKKLGIIIMSIGIALIVAVTFVLNFFALGKFDNILEQALGKTADGTTGDTKGADVEYYKSSFGSAAELYEYEEEIVADMAMEGATLLENNGVLPLAKDTTISLFSHSSVDLVSGGSGSGSGSFELTANLKTGFEAAGLKVNQTLWNFYESGNGSNYKRGEGSINYGRALDWSINECPLSVILSEPGLQDTFNGTVAMFVLSRTGGEGADLARDMAAYGGQSGQHYLEPDSTELEIIDYLNRTFDDVIILINANNVMEMGWVENYDNISAVISFPGAGRTGTYGLGYMLTGLDRDGNEISASGHLVDTVVYDSFSSPAMQNMGDYNYEGTDYYYVNYAEGIYVGYKYYETRYEDRVLGNGNPGDYDYAQTVQYPFGYGLSYTTFEWTDFNLSEPDADGNMTVTLNVRNTGDRRGKEVVQVYMQSPYTVYDIDNDIEKASVSLVGFTKTDYIEPGASVPVTITVNLEDFISYDANVNKTYILENGTYYVTAASDAHKALNNILAARGTDSSSLVAAGGLDEDESAPDASFVGMYVQEELDSTTYSTGADGEKITNRFDYAALDDTPYLSRNNWAVMDDNGLRYGSASNVSSGAEIGGKQWSHSITSELKAELDSRSSRNPAEGTVPETYTFGANNGIDLIDLRGLDYDDPLWEDLLDQMDLEELAKMIDESGYCTPAMDSVAKPKVTDLDGPAGLNSVVNHGSVVIGKDENGNEIKAMTWPSEYLIACTWDEEFALKMGQGIGEDGLYGEVEGWYGPAVNIHRTPFAGRNFEYYSEDSYLSGVFGYEAVQGAAQKGMYAFLKHFALNDQETHRDHLGIVTWAGEQAIREIYLKPFQMVIEDNTVEIDVNTPIKDESGNITGYEKEKATVPAATAIMSSFNRIGPTWAGGNYNLLTEVLRNEWGFNGFVLTDYEVASYMFTDQSLAAGGDAKLKTVDVSGNFLFGYSLEGNEEDQGYAREAAHHILYTVVHSAGMNGFVHGVRYVNGFAYYKIIIIVWDVLAAAGVAVLVFFIVKKIRRNIKIKRENSD</sequence>
<dbReference type="Gene3D" id="3.40.50.1700">
    <property type="entry name" value="Glycoside hydrolase family 3 C-terminal domain"/>
    <property type="match status" value="1"/>
</dbReference>
<evidence type="ECO:0000256" key="1">
    <source>
        <dbReference type="ARBA" id="ARBA00005336"/>
    </source>
</evidence>
<dbReference type="Proteomes" id="UP000823913">
    <property type="component" value="Unassembled WGS sequence"/>
</dbReference>
<feature type="transmembrane region" description="Helical" evidence="3">
    <location>
        <begin position="989"/>
        <end position="1014"/>
    </location>
</feature>
<keyword evidence="3" id="KW-0472">Membrane</keyword>
<dbReference type="SUPFAM" id="SSF52279">
    <property type="entry name" value="Beta-D-glucan exohydrolase, C-terminal domain"/>
    <property type="match status" value="1"/>
</dbReference>
<keyword evidence="3" id="KW-0812">Transmembrane</keyword>
<keyword evidence="2" id="KW-0378">Hydrolase</keyword>
<dbReference type="InterPro" id="IPR013783">
    <property type="entry name" value="Ig-like_fold"/>
</dbReference>
<gene>
    <name evidence="5" type="ORF">IAB94_03180</name>
</gene>
<dbReference type="InterPro" id="IPR001764">
    <property type="entry name" value="Glyco_hydro_3_N"/>
</dbReference>
<name>A0A9D1E6D3_9FIRM</name>
<dbReference type="InterPro" id="IPR026891">
    <property type="entry name" value="Fn3-like"/>
</dbReference>
<dbReference type="PRINTS" id="PR00133">
    <property type="entry name" value="GLHYDRLASE3"/>
</dbReference>
<evidence type="ECO:0000313" key="5">
    <source>
        <dbReference type="EMBL" id="HIR67036.1"/>
    </source>
</evidence>
<dbReference type="AlphaFoldDB" id="A0A9D1E6D3"/>
<dbReference type="Pfam" id="PF00933">
    <property type="entry name" value="Glyco_hydro_3"/>
    <property type="match status" value="1"/>
</dbReference>
<comment type="caution">
    <text evidence="5">The sequence shown here is derived from an EMBL/GenBank/DDBJ whole genome shotgun (WGS) entry which is preliminary data.</text>
</comment>
<keyword evidence="3" id="KW-1133">Transmembrane helix</keyword>
<organism evidence="5 6">
    <name type="scientific">Candidatus Coproplasma avicola</name>
    <dbReference type="NCBI Taxonomy" id="2840744"/>
    <lineage>
        <taxon>Bacteria</taxon>
        <taxon>Bacillati</taxon>
        <taxon>Bacillota</taxon>
        <taxon>Clostridia</taxon>
        <taxon>Eubacteriales</taxon>
        <taxon>Candidatus Coproplasma</taxon>
    </lineage>
</organism>
<reference evidence="5" key="1">
    <citation type="submission" date="2020-10" db="EMBL/GenBank/DDBJ databases">
        <authorList>
            <person name="Gilroy R."/>
        </authorList>
    </citation>
    <scope>NUCLEOTIDE SEQUENCE</scope>
    <source>
        <strain evidence="5">ChiW16-3235</strain>
    </source>
</reference>
<dbReference type="InterPro" id="IPR036962">
    <property type="entry name" value="Glyco_hydro_3_N_sf"/>
</dbReference>
<evidence type="ECO:0000313" key="6">
    <source>
        <dbReference type="Proteomes" id="UP000823913"/>
    </source>
</evidence>
<dbReference type="InterPro" id="IPR002772">
    <property type="entry name" value="Glyco_hydro_3_C"/>
</dbReference>
<dbReference type="InterPro" id="IPR036881">
    <property type="entry name" value="Glyco_hydro_3_C_sf"/>
</dbReference>
<accession>A0A9D1E6D3</accession>
<dbReference type="GO" id="GO:0004553">
    <property type="term" value="F:hydrolase activity, hydrolyzing O-glycosyl compounds"/>
    <property type="evidence" value="ECO:0007669"/>
    <property type="project" value="InterPro"/>
</dbReference>
<dbReference type="Pfam" id="PF14310">
    <property type="entry name" value="Fn3-like"/>
    <property type="match status" value="1"/>
</dbReference>
<dbReference type="PANTHER" id="PTHR42715:SF10">
    <property type="entry name" value="BETA-GLUCOSIDASE"/>
    <property type="match status" value="1"/>
</dbReference>
<dbReference type="Gene3D" id="3.20.20.300">
    <property type="entry name" value="Glycoside hydrolase, family 3, N-terminal domain"/>
    <property type="match status" value="1"/>
</dbReference>